<evidence type="ECO:0000313" key="8">
    <source>
        <dbReference type="Proteomes" id="UP000583752"/>
    </source>
</evidence>
<comment type="caution">
    <text evidence="7">The sequence shown here is derived from an EMBL/GenBank/DDBJ whole genome shotgun (WGS) entry which is preliminary data.</text>
</comment>
<accession>A0A848HQV2</accession>
<keyword evidence="1" id="KW-0488">Methylation</keyword>
<protein>
    <submittedName>
        <fullName evidence="7">HAMP domain-containing protein</fullName>
    </submittedName>
</protein>
<dbReference type="GO" id="GO:0004888">
    <property type="term" value="F:transmembrane signaling receptor activity"/>
    <property type="evidence" value="ECO:0007669"/>
    <property type="project" value="TreeGrafter"/>
</dbReference>
<dbReference type="PROSITE" id="PS50111">
    <property type="entry name" value="CHEMOTAXIS_TRANSDUC_2"/>
    <property type="match status" value="1"/>
</dbReference>
<dbReference type="Pfam" id="PF00672">
    <property type="entry name" value="HAMP"/>
    <property type="match status" value="1"/>
</dbReference>
<feature type="domain" description="HAMP" evidence="6">
    <location>
        <begin position="107"/>
        <end position="159"/>
    </location>
</feature>
<dbReference type="InterPro" id="IPR004089">
    <property type="entry name" value="MCPsignal_dom"/>
</dbReference>
<evidence type="ECO:0000256" key="3">
    <source>
        <dbReference type="PROSITE-ProRule" id="PRU00284"/>
    </source>
</evidence>
<evidence type="ECO:0000256" key="1">
    <source>
        <dbReference type="ARBA" id="ARBA00022481"/>
    </source>
</evidence>
<dbReference type="PANTHER" id="PTHR43531:SF14">
    <property type="entry name" value="METHYL-ACCEPTING CHEMOTAXIS PROTEIN I-RELATED"/>
    <property type="match status" value="1"/>
</dbReference>
<keyword evidence="3" id="KW-0807">Transducer</keyword>
<dbReference type="GO" id="GO:0006935">
    <property type="term" value="P:chemotaxis"/>
    <property type="evidence" value="ECO:0007669"/>
    <property type="project" value="TreeGrafter"/>
</dbReference>
<evidence type="ECO:0000259" key="5">
    <source>
        <dbReference type="PROSITE" id="PS50111"/>
    </source>
</evidence>
<name>A0A848HQV2_9BURK</name>
<organism evidence="7 8">
    <name type="scientific">Massilia polaris</name>
    <dbReference type="NCBI Taxonomy" id="2728846"/>
    <lineage>
        <taxon>Bacteria</taxon>
        <taxon>Pseudomonadati</taxon>
        <taxon>Pseudomonadota</taxon>
        <taxon>Betaproteobacteria</taxon>
        <taxon>Burkholderiales</taxon>
        <taxon>Oxalobacteraceae</taxon>
        <taxon>Telluria group</taxon>
        <taxon>Massilia</taxon>
    </lineage>
</organism>
<dbReference type="SMART" id="SM00304">
    <property type="entry name" value="HAMP"/>
    <property type="match status" value="1"/>
</dbReference>
<gene>
    <name evidence="7" type="ORF">HHL21_07750</name>
</gene>
<dbReference type="InterPro" id="IPR051310">
    <property type="entry name" value="MCP_chemotaxis"/>
</dbReference>
<keyword evidence="8" id="KW-1185">Reference proteome</keyword>
<feature type="domain" description="Methyl-accepting transducer" evidence="5">
    <location>
        <begin position="164"/>
        <end position="285"/>
    </location>
</feature>
<dbReference type="AlphaFoldDB" id="A0A848HQV2"/>
<comment type="similarity">
    <text evidence="2">Belongs to the methyl-accepting chemotaxis (MCP) protein family.</text>
</comment>
<keyword evidence="4" id="KW-1133">Transmembrane helix</keyword>
<dbReference type="InterPro" id="IPR003660">
    <property type="entry name" value="HAMP_dom"/>
</dbReference>
<reference evidence="7 8" key="1">
    <citation type="submission" date="2020-04" db="EMBL/GenBank/DDBJ databases">
        <title>Massilia sp. RP-1-19 isolated from soil.</title>
        <authorList>
            <person name="Dahal R.H."/>
        </authorList>
    </citation>
    <scope>NUCLEOTIDE SEQUENCE [LARGE SCALE GENOMIC DNA]</scope>
    <source>
        <strain evidence="7 8">RP-1-19</strain>
    </source>
</reference>
<dbReference type="SUPFAM" id="SSF58104">
    <property type="entry name" value="Methyl-accepting chemotaxis protein (MCP) signaling domain"/>
    <property type="match status" value="1"/>
</dbReference>
<dbReference type="PROSITE" id="PS50885">
    <property type="entry name" value="HAMP"/>
    <property type="match status" value="1"/>
</dbReference>
<dbReference type="EMBL" id="JABBGG010000003">
    <property type="protein sequence ID" value="NML60978.1"/>
    <property type="molecule type" value="Genomic_DNA"/>
</dbReference>
<evidence type="ECO:0000256" key="4">
    <source>
        <dbReference type="SAM" id="Phobius"/>
    </source>
</evidence>
<sequence>MNKKLGYFQSGFRLGHQTPAVGIPFRLRSAFRQGQLVRSGLAGLASRLLGSSLRLRVAGALVAIAMLFAAIGVAGLTLLGGPLGALFAGAGALGVVVIALLEFTVRHSVGIPMQRAIQAARAIAGGDLSCQIGTTRSDDVGQLLRAMRQMNLNLVAMIGDVRGNVDTMSAATRDIAADNTDLSARTERPATGVEETASSMEQLARAVRQNAGNAKVTSGLVLQATVVATRGGEAVARVGETMGAISKAGKRIEDIIGLIDGIAFDARQRQGTHRRADARYAKRPG</sequence>
<evidence type="ECO:0000259" key="6">
    <source>
        <dbReference type="PROSITE" id="PS50885"/>
    </source>
</evidence>
<feature type="transmembrane region" description="Helical" evidence="4">
    <location>
        <begin position="85"/>
        <end position="105"/>
    </location>
</feature>
<proteinExistence type="inferred from homology"/>
<dbReference type="Gene3D" id="1.10.287.950">
    <property type="entry name" value="Methyl-accepting chemotaxis protein"/>
    <property type="match status" value="1"/>
</dbReference>
<dbReference type="GO" id="GO:0007165">
    <property type="term" value="P:signal transduction"/>
    <property type="evidence" value="ECO:0007669"/>
    <property type="project" value="UniProtKB-KW"/>
</dbReference>
<keyword evidence="4" id="KW-0812">Transmembrane</keyword>
<dbReference type="GO" id="GO:0005886">
    <property type="term" value="C:plasma membrane"/>
    <property type="evidence" value="ECO:0007669"/>
    <property type="project" value="TreeGrafter"/>
</dbReference>
<dbReference type="PANTHER" id="PTHR43531">
    <property type="entry name" value="PROTEIN ICFG"/>
    <property type="match status" value="1"/>
</dbReference>
<keyword evidence="4" id="KW-0472">Membrane</keyword>
<evidence type="ECO:0000256" key="2">
    <source>
        <dbReference type="ARBA" id="ARBA00029447"/>
    </source>
</evidence>
<evidence type="ECO:0000313" key="7">
    <source>
        <dbReference type="EMBL" id="NML60978.1"/>
    </source>
</evidence>
<dbReference type="Proteomes" id="UP000583752">
    <property type="component" value="Unassembled WGS sequence"/>
</dbReference>
<feature type="transmembrane region" description="Helical" evidence="4">
    <location>
        <begin position="57"/>
        <end position="79"/>
    </location>
</feature>